<dbReference type="InterPro" id="IPR000073">
    <property type="entry name" value="AB_hydrolase_1"/>
</dbReference>
<feature type="domain" description="AB hydrolase-1" evidence="1">
    <location>
        <begin position="42"/>
        <end position="268"/>
    </location>
</feature>
<sequence>MAIRRASNSSIRRVLLLVVLTMALGTTFGIGEAAAAPAKPTVVLVHGAFADASSWDGVAAQLRAQGYPVLTPDNPLRGPSNDAAVIKRVLDGISGPVVLVGHSYGGEVITNAARNTPNVKALVYVSAIAPAQGEPGQLTIDPIRYPGSELLPPVLLPKIVDDPQGPAGKNLDVYIAPDRFREAFAADVPADKAAEMAARQKSLALAANLEPSGPPAYENHPSWWLLPTEDKAVPPSAQRAMAARAHSKVTEIAGSHAILVSHPEAVTALVDAADAATP</sequence>
<name>A0A5A7S8R0_9NOCA</name>
<keyword evidence="3" id="KW-1185">Reference proteome</keyword>
<organism evidence="2 3">
    <name type="scientific">Antrihabitans cavernicola</name>
    <dbReference type="NCBI Taxonomy" id="2495913"/>
    <lineage>
        <taxon>Bacteria</taxon>
        <taxon>Bacillati</taxon>
        <taxon>Actinomycetota</taxon>
        <taxon>Actinomycetes</taxon>
        <taxon>Mycobacteriales</taxon>
        <taxon>Nocardiaceae</taxon>
        <taxon>Antrihabitans</taxon>
    </lineage>
</organism>
<dbReference type="EMBL" id="VLNY01000010">
    <property type="protein sequence ID" value="KAA0021307.1"/>
    <property type="molecule type" value="Genomic_DNA"/>
</dbReference>
<dbReference type="SUPFAM" id="SSF53474">
    <property type="entry name" value="alpha/beta-Hydrolases"/>
    <property type="match status" value="1"/>
</dbReference>
<dbReference type="PANTHER" id="PTHR37017:SF11">
    <property type="entry name" value="ESTERASE_LIPASE_THIOESTERASE DOMAIN-CONTAINING PROTEIN"/>
    <property type="match status" value="1"/>
</dbReference>
<protein>
    <submittedName>
        <fullName evidence="2">Alpha/beta hydrolase</fullName>
    </submittedName>
</protein>
<keyword evidence="2" id="KW-0378">Hydrolase</keyword>
<comment type="caution">
    <text evidence="2">The sequence shown here is derived from an EMBL/GenBank/DDBJ whole genome shotgun (WGS) entry which is preliminary data.</text>
</comment>
<proteinExistence type="predicted"/>
<evidence type="ECO:0000259" key="1">
    <source>
        <dbReference type="Pfam" id="PF12697"/>
    </source>
</evidence>
<accession>A0A5A7S8R0</accession>
<evidence type="ECO:0000313" key="3">
    <source>
        <dbReference type="Proteomes" id="UP000322244"/>
    </source>
</evidence>
<dbReference type="InterPro" id="IPR052897">
    <property type="entry name" value="Sec-Metab_Biosynth_Hydrolase"/>
</dbReference>
<dbReference type="PANTHER" id="PTHR37017">
    <property type="entry name" value="AB HYDROLASE-1 DOMAIN-CONTAINING PROTEIN-RELATED"/>
    <property type="match status" value="1"/>
</dbReference>
<dbReference type="InterPro" id="IPR029058">
    <property type="entry name" value="AB_hydrolase_fold"/>
</dbReference>
<dbReference type="Pfam" id="PF12697">
    <property type="entry name" value="Abhydrolase_6"/>
    <property type="match status" value="1"/>
</dbReference>
<reference evidence="2 3" key="1">
    <citation type="submission" date="2019-07" db="EMBL/GenBank/DDBJ databases">
        <title>Rhodococcus cavernicolus sp. nov., isolated from a cave.</title>
        <authorList>
            <person name="Lee S.D."/>
        </authorList>
    </citation>
    <scope>NUCLEOTIDE SEQUENCE [LARGE SCALE GENOMIC DNA]</scope>
    <source>
        <strain evidence="2 3">C1-24</strain>
    </source>
</reference>
<dbReference type="OrthoDB" id="9814966at2"/>
<dbReference type="GO" id="GO:0016787">
    <property type="term" value="F:hydrolase activity"/>
    <property type="evidence" value="ECO:0007669"/>
    <property type="project" value="UniProtKB-KW"/>
</dbReference>
<evidence type="ECO:0000313" key="2">
    <source>
        <dbReference type="EMBL" id="KAA0021307.1"/>
    </source>
</evidence>
<dbReference type="Gene3D" id="3.40.50.1820">
    <property type="entry name" value="alpha/beta hydrolase"/>
    <property type="match status" value="1"/>
</dbReference>
<dbReference type="AlphaFoldDB" id="A0A5A7S8R0"/>
<gene>
    <name evidence="2" type="ORF">FOY51_18830</name>
</gene>
<dbReference type="Proteomes" id="UP000322244">
    <property type="component" value="Unassembled WGS sequence"/>
</dbReference>